<dbReference type="EMBL" id="JAHYIQ010000015">
    <property type="protein sequence ID" value="KAK1125976.1"/>
    <property type="molecule type" value="Genomic_DNA"/>
</dbReference>
<protein>
    <submittedName>
        <fullName evidence="1">Uncharacterized protein</fullName>
    </submittedName>
</protein>
<dbReference type="AlphaFoldDB" id="A0AA40FVI2"/>
<accession>A0AA40FVI2</accession>
<comment type="caution">
    <text evidence="1">The sequence shown here is derived from an EMBL/GenBank/DDBJ whole genome shotgun (WGS) entry which is preliminary data.</text>
</comment>
<reference evidence="1" key="1">
    <citation type="submission" date="2021-10" db="EMBL/GenBank/DDBJ databases">
        <title>Melipona bicolor Genome sequencing and assembly.</title>
        <authorList>
            <person name="Araujo N.S."/>
            <person name="Arias M.C."/>
        </authorList>
    </citation>
    <scope>NUCLEOTIDE SEQUENCE</scope>
    <source>
        <strain evidence="1">USP_2M_L1-L4_2017</strain>
        <tissue evidence="1">Whole body</tissue>
    </source>
</reference>
<keyword evidence="2" id="KW-1185">Reference proteome</keyword>
<sequence length="68" mass="7963">MATPPIMHLRRRMRVLPASIKTVQIVYCGRIRNEKDSPVVSKPFFCRQTDQAFCETWIGHKKRDSLFA</sequence>
<name>A0AA40FVI2_9HYME</name>
<evidence type="ECO:0000313" key="2">
    <source>
        <dbReference type="Proteomes" id="UP001177670"/>
    </source>
</evidence>
<evidence type="ECO:0000313" key="1">
    <source>
        <dbReference type="EMBL" id="KAK1125976.1"/>
    </source>
</evidence>
<organism evidence="1 2">
    <name type="scientific">Melipona bicolor</name>
    <dbReference type="NCBI Taxonomy" id="60889"/>
    <lineage>
        <taxon>Eukaryota</taxon>
        <taxon>Metazoa</taxon>
        <taxon>Ecdysozoa</taxon>
        <taxon>Arthropoda</taxon>
        <taxon>Hexapoda</taxon>
        <taxon>Insecta</taxon>
        <taxon>Pterygota</taxon>
        <taxon>Neoptera</taxon>
        <taxon>Endopterygota</taxon>
        <taxon>Hymenoptera</taxon>
        <taxon>Apocrita</taxon>
        <taxon>Aculeata</taxon>
        <taxon>Apoidea</taxon>
        <taxon>Anthophila</taxon>
        <taxon>Apidae</taxon>
        <taxon>Melipona</taxon>
    </lineage>
</organism>
<dbReference type="Proteomes" id="UP001177670">
    <property type="component" value="Unassembled WGS sequence"/>
</dbReference>
<proteinExistence type="predicted"/>
<gene>
    <name evidence="1" type="ORF">K0M31_005508</name>
</gene>